<dbReference type="Proteomes" id="UP000759103">
    <property type="component" value="Unassembled WGS sequence"/>
</dbReference>
<evidence type="ECO:0000259" key="5">
    <source>
        <dbReference type="PROSITE" id="PS50885"/>
    </source>
</evidence>
<reference evidence="6 7" key="1">
    <citation type="submission" date="2021-07" db="EMBL/GenBank/DDBJ databases">
        <title>Sphingomonas sp.</title>
        <authorList>
            <person name="Feng G."/>
            <person name="Li J."/>
            <person name="Pan M."/>
        </authorList>
    </citation>
    <scope>NUCLEOTIDE SEQUENCE [LARGE SCALE GENOMIC DNA]</scope>
    <source>
        <strain evidence="6 7">RRHST34</strain>
    </source>
</reference>
<organism evidence="6 7">
    <name type="scientific">Sphingomonas citri</name>
    <dbReference type="NCBI Taxonomy" id="2862499"/>
    <lineage>
        <taxon>Bacteria</taxon>
        <taxon>Pseudomonadati</taxon>
        <taxon>Pseudomonadota</taxon>
        <taxon>Alphaproteobacteria</taxon>
        <taxon>Sphingomonadales</taxon>
        <taxon>Sphingomonadaceae</taxon>
        <taxon>Sphingomonas</taxon>
    </lineage>
</organism>
<evidence type="ECO:0000256" key="3">
    <source>
        <dbReference type="PROSITE-ProRule" id="PRU00284"/>
    </source>
</evidence>
<comment type="similarity">
    <text evidence="2">Belongs to the methyl-accepting chemotaxis (MCP) protein family.</text>
</comment>
<keyword evidence="1" id="KW-0145">Chemotaxis</keyword>
<dbReference type="PANTHER" id="PTHR43531">
    <property type="entry name" value="PROTEIN ICFG"/>
    <property type="match status" value="1"/>
</dbReference>
<gene>
    <name evidence="6" type="ORF">KZ820_13260</name>
</gene>
<dbReference type="InterPro" id="IPR051310">
    <property type="entry name" value="MCP_chemotaxis"/>
</dbReference>
<evidence type="ECO:0000313" key="7">
    <source>
        <dbReference type="Proteomes" id="UP000759103"/>
    </source>
</evidence>
<comment type="caution">
    <text evidence="6">The sequence shown here is derived from an EMBL/GenBank/DDBJ whole genome shotgun (WGS) entry which is preliminary data.</text>
</comment>
<dbReference type="SUPFAM" id="SSF58104">
    <property type="entry name" value="Methyl-accepting chemotaxis protein (MCP) signaling domain"/>
    <property type="match status" value="1"/>
</dbReference>
<dbReference type="PANTHER" id="PTHR43531:SF11">
    <property type="entry name" value="METHYL-ACCEPTING CHEMOTAXIS PROTEIN 3"/>
    <property type="match status" value="1"/>
</dbReference>
<evidence type="ECO:0000256" key="2">
    <source>
        <dbReference type="ARBA" id="ARBA00029447"/>
    </source>
</evidence>
<sequence>MMMLFATRWRGRPATIVTCSDLSDVASMVTALSDGLGRLAQGDLSRPLEDRLIEQYEPVRAAYNRLLGDLRQMVGAVGETARAIDGDTREIRDAADALSGRTERQAAALEQSAAALDQLTRSVATSADDSARADRLAAEASAEAAASGAVAQQAIAAMTGIERSGSEIGEIIALIDGIAFQTNLLALNAGVEAARAGDAGRGFAVVAQEVRALAQRSATAASEVKAQIAAATGEIGAGVRLVGETAAALRQILARVEDVRGLVGEVAVSAREQARGIAQVNSAIAEMSRMTQENAAMAEQTNAATHGLAERAATLGGQVGRFRLAAAESPGRVVTLRSRSARG</sequence>
<evidence type="ECO:0000256" key="1">
    <source>
        <dbReference type="ARBA" id="ARBA00022500"/>
    </source>
</evidence>
<dbReference type="PRINTS" id="PR00260">
    <property type="entry name" value="CHEMTRNSDUCR"/>
</dbReference>
<evidence type="ECO:0000313" key="6">
    <source>
        <dbReference type="EMBL" id="MBW6531706.1"/>
    </source>
</evidence>
<protein>
    <submittedName>
        <fullName evidence="6">Methyl-accepting chemotaxis protein</fullName>
    </submittedName>
</protein>
<dbReference type="PROSITE" id="PS50885">
    <property type="entry name" value="HAMP"/>
    <property type="match status" value="1"/>
</dbReference>
<dbReference type="Pfam" id="PF00015">
    <property type="entry name" value="MCPsignal"/>
    <property type="match status" value="1"/>
</dbReference>
<dbReference type="InterPro" id="IPR004089">
    <property type="entry name" value="MCPsignal_dom"/>
</dbReference>
<proteinExistence type="inferred from homology"/>
<dbReference type="EMBL" id="JAHXZN010000004">
    <property type="protein sequence ID" value="MBW6531706.1"/>
    <property type="molecule type" value="Genomic_DNA"/>
</dbReference>
<feature type="domain" description="Methyl-accepting transducer" evidence="4">
    <location>
        <begin position="80"/>
        <end position="309"/>
    </location>
</feature>
<accession>A0ABS7BQ29</accession>
<name>A0ABS7BQ29_9SPHN</name>
<dbReference type="SMART" id="SM00283">
    <property type="entry name" value="MA"/>
    <property type="match status" value="1"/>
</dbReference>
<dbReference type="PROSITE" id="PS50111">
    <property type="entry name" value="CHEMOTAXIS_TRANSDUC_2"/>
    <property type="match status" value="1"/>
</dbReference>
<dbReference type="Gene3D" id="1.10.287.950">
    <property type="entry name" value="Methyl-accepting chemotaxis protein"/>
    <property type="match status" value="1"/>
</dbReference>
<keyword evidence="3" id="KW-0807">Transducer</keyword>
<evidence type="ECO:0000259" key="4">
    <source>
        <dbReference type="PROSITE" id="PS50111"/>
    </source>
</evidence>
<dbReference type="InterPro" id="IPR003660">
    <property type="entry name" value="HAMP_dom"/>
</dbReference>
<keyword evidence="7" id="KW-1185">Reference proteome</keyword>
<feature type="domain" description="HAMP" evidence="5">
    <location>
        <begin position="29"/>
        <end position="75"/>
    </location>
</feature>
<dbReference type="InterPro" id="IPR004090">
    <property type="entry name" value="Chemotax_Me-accpt_rcpt"/>
</dbReference>